<dbReference type="RefSeq" id="WP_106258742.1">
    <property type="nucleotide sequence ID" value="NZ_CAWNSW010000060.1"/>
</dbReference>
<dbReference type="SMART" id="SM00448">
    <property type="entry name" value="REC"/>
    <property type="match status" value="1"/>
</dbReference>
<dbReference type="OrthoDB" id="525404at2"/>
<dbReference type="EMBL" id="PVWK01000122">
    <property type="protein sequence ID" value="PSB25690.1"/>
    <property type="molecule type" value="Genomic_DNA"/>
</dbReference>
<dbReference type="InterPro" id="IPR024186">
    <property type="entry name" value="Sig_transdc_resp-reg_PatA"/>
</dbReference>
<proteinExistence type="predicted"/>
<comment type="caution">
    <text evidence="4">The sequence shown here is derived from an EMBL/GenBank/DDBJ whole genome shotgun (WGS) entry which is preliminary data.</text>
</comment>
<dbReference type="Pfam" id="PF14332">
    <property type="entry name" value="DUF4388"/>
    <property type="match status" value="1"/>
</dbReference>
<dbReference type="Gene3D" id="3.40.50.2300">
    <property type="match status" value="1"/>
</dbReference>
<evidence type="ECO:0000313" key="4">
    <source>
        <dbReference type="EMBL" id="PSB25690.1"/>
    </source>
</evidence>
<name>A0A2T1DYX9_9CYAN</name>
<evidence type="ECO:0000256" key="1">
    <source>
        <dbReference type="ARBA" id="ARBA00022553"/>
    </source>
</evidence>
<dbReference type="Pfam" id="PF00072">
    <property type="entry name" value="Response_reg"/>
    <property type="match status" value="1"/>
</dbReference>
<evidence type="ECO:0000259" key="3">
    <source>
        <dbReference type="PROSITE" id="PS50110"/>
    </source>
</evidence>
<evidence type="ECO:0000256" key="2">
    <source>
        <dbReference type="PROSITE-ProRule" id="PRU00169"/>
    </source>
</evidence>
<dbReference type="PIRSF" id="PIRSF005897">
    <property type="entry name" value="RR_PatA"/>
    <property type="match status" value="1"/>
</dbReference>
<reference evidence="5" key="1">
    <citation type="submission" date="2018-02" db="EMBL/GenBank/DDBJ databases">
        <authorList>
            <person name="Moore K."/>
            <person name="Momper L."/>
        </authorList>
    </citation>
    <scope>NUCLEOTIDE SEQUENCE [LARGE SCALE GENOMIC DNA]</scope>
    <source>
        <strain evidence="5">ULC18</strain>
    </source>
</reference>
<dbReference type="PANTHER" id="PTHR44591:SF3">
    <property type="entry name" value="RESPONSE REGULATORY DOMAIN-CONTAINING PROTEIN"/>
    <property type="match status" value="1"/>
</dbReference>
<dbReference type="PROSITE" id="PS50110">
    <property type="entry name" value="RESPONSE_REGULATORY"/>
    <property type="match status" value="1"/>
</dbReference>
<dbReference type="InterPro" id="IPR050595">
    <property type="entry name" value="Bact_response_regulator"/>
</dbReference>
<protein>
    <submittedName>
        <fullName evidence="4">Response regulator</fullName>
    </submittedName>
</protein>
<dbReference type="PANTHER" id="PTHR44591">
    <property type="entry name" value="STRESS RESPONSE REGULATOR PROTEIN 1"/>
    <property type="match status" value="1"/>
</dbReference>
<dbReference type="InterPro" id="IPR011006">
    <property type="entry name" value="CheY-like_superfamily"/>
</dbReference>
<sequence>MQGKLNEIDIRSILQLIELGQRTGELFVEAYPSQPSGMGNPGVIYVQDVRTSKALAEQYWFVFFLNGQIVYAADRATNLSRLSDYLRRYRAEATLSHLVVPSIATTNAPEYGYLWALLENHTLTPAQGRSIIQSMVHETLFDLLSLHQGSFIFELGPALSPQLTTLEVTPLLAKTMTQVQEWKQFHPHIQSPDQCPAIADLTTLQETLSKRTLAALDRYADGKTSIRQIARYLNRDSLTVARAIYPYVQKGMIQLVYSTAQESAQEKENGSGFKPFRSKEFGLHQEARKLRVVCIDDGVSVRETVEHILQQHGYEATAIGNPLKALSLVFQLKPDLILCDIAMPELDGYEICAMLRKSTAFRQLPIVMLTGKDGFIDRVKAKMVGATDYLTKPFGESELLMLVEKYIGIGNQHSDRPSKTRANINGDGLEIDANDANSTSSASI</sequence>
<dbReference type="Proteomes" id="UP000239576">
    <property type="component" value="Unassembled WGS sequence"/>
</dbReference>
<gene>
    <name evidence="4" type="ORF">C7B82_22375</name>
</gene>
<dbReference type="AlphaFoldDB" id="A0A2T1DYX9"/>
<dbReference type="InterPro" id="IPR025497">
    <property type="entry name" value="PatA-like_N"/>
</dbReference>
<organism evidence="4 5">
    <name type="scientific">Stenomitos frigidus ULC18</name>
    <dbReference type="NCBI Taxonomy" id="2107698"/>
    <lineage>
        <taxon>Bacteria</taxon>
        <taxon>Bacillati</taxon>
        <taxon>Cyanobacteriota</taxon>
        <taxon>Cyanophyceae</taxon>
        <taxon>Leptolyngbyales</taxon>
        <taxon>Leptolyngbyaceae</taxon>
        <taxon>Stenomitos</taxon>
    </lineage>
</organism>
<feature type="domain" description="Response regulatory" evidence="3">
    <location>
        <begin position="291"/>
        <end position="407"/>
    </location>
</feature>
<dbReference type="GO" id="GO:0000160">
    <property type="term" value="P:phosphorelay signal transduction system"/>
    <property type="evidence" value="ECO:0007669"/>
    <property type="project" value="InterPro"/>
</dbReference>
<feature type="modified residue" description="4-aspartylphosphate" evidence="2">
    <location>
        <position position="340"/>
    </location>
</feature>
<keyword evidence="1 2" id="KW-0597">Phosphoprotein</keyword>
<evidence type="ECO:0000313" key="5">
    <source>
        <dbReference type="Proteomes" id="UP000239576"/>
    </source>
</evidence>
<reference evidence="4 5" key="2">
    <citation type="submission" date="2018-03" db="EMBL/GenBank/DDBJ databases">
        <title>The ancient ancestry and fast evolution of plastids.</title>
        <authorList>
            <person name="Moore K.R."/>
            <person name="Magnabosco C."/>
            <person name="Momper L."/>
            <person name="Gold D.A."/>
            <person name="Bosak T."/>
            <person name="Fournier G.P."/>
        </authorList>
    </citation>
    <scope>NUCLEOTIDE SEQUENCE [LARGE SCALE GENOMIC DNA]</scope>
    <source>
        <strain evidence="4 5">ULC18</strain>
    </source>
</reference>
<accession>A0A2T1DYX9</accession>
<dbReference type="InterPro" id="IPR001789">
    <property type="entry name" value="Sig_transdc_resp-reg_receiver"/>
</dbReference>
<dbReference type="SUPFAM" id="SSF52172">
    <property type="entry name" value="CheY-like"/>
    <property type="match status" value="1"/>
</dbReference>
<keyword evidence="5" id="KW-1185">Reference proteome</keyword>